<dbReference type="InterPro" id="IPR018973">
    <property type="entry name" value="MZB"/>
</dbReference>
<comment type="caution">
    <text evidence="2">The sequence shown here is derived from an EMBL/GenBank/DDBJ whole genome shotgun (WGS) entry which is preliminary data.</text>
</comment>
<dbReference type="EMBL" id="JAFLND010000001">
    <property type="protein sequence ID" value="MBO0329744.1"/>
    <property type="molecule type" value="Genomic_DNA"/>
</dbReference>
<feature type="domain" description="MrfA-like Zn-binding" evidence="1">
    <location>
        <begin position="474"/>
        <end position="577"/>
    </location>
</feature>
<evidence type="ECO:0000313" key="3">
    <source>
        <dbReference type="Proteomes" id="UP000664163"/>
    </source>
</evidence>
<evidence type="ECO:0000259" key="1">
    <source>
        <dbReference type="Pfam" id="PF09369"/>
    </source>
</evidence>
<dbReference type="Pfam" id="PF09369">
    <property type="entry name" value="MZB"/>
    <property type="match status" value="1"/>
</dbReference>
<reference evidence="2 3" key="1">
    <citation type="submission" date="2021-03" db="EMBL/GenBank/DDBJ databases">
        <title>Muricauda sp. CAU 1631 isolated from Incheon.</title>
        <authorList>
            <person name="Kim W."/>
        </authorList>
    </citation>
    <scope>NUCLEOTIDE SEQUENCE [LARGE SCALE GENOMIC DNA]</scope>
    <source>
        <strain evidence="2 3">CAU 1631</strain>
    </source>
</reference>
<dbReference type="InterPro" id="IPR047721">
    <property type="entry name" value="DrmB"/>
</dbReference>
<sequence>MNRNIRLGQLLSPFGIGQLVNFPHDETLMICGLDSWEGVLDQRIQNVGPEYVDITEFEIHEPRLERLLNVDHFKKPFPFRDSNRVNSKLTIPAVRFPQWHYCIRCDVMRKIELTRQENPRCSEDKCKGRLIPVRFVAVCPQGHIQDVPFMEWVHQGERPEGNHILSFKAGKGSGDLSSIAIECSCGERRTLGGIMNVGALDSITTCEGHRPWLGPVGISQPQNCENPLRVLIRGGSNVHYAAIRSALYLPNTGVTTPEVIVRIIERSEALIKQLSEVDNDLRSLRIFLQNQPEVNSGIIALEDLVRHVTEYLASADEDVLEVTSELDIRTQEYDYLNSGRDSENSDFKAVVSQFSDTKMGEFLSQFFEHIVLIEKLRETRVFAGFSRINAEDGRSIFDKMTDLSRNDVNWLPAHVVYGEGIFIKFRDDKIDEWLKRAPNGINELITRYHRERLRRWDGYEERDLSPAFVMIHTFAHLLINRLCFNCGYGSSSLRERIYFSSNDQTRMNGVLIYTSSGDSEGSMGGLVRQGRESNFYDLLKEIIEDARWCSADPVCMDVGISNGQGPDSLNGAACHNCAIVPETSCEEFNRLLDRSSLIGTYGAPEQGFFN</sequence>
<evidence type="ECO:0000313" key="2">
    <source>
        <dbReference type="EMBL" id="MBO0329744.1"/>
    </source>
</evidence>
<accession>A0ABS3EU12</accession>
<proteinExistence type="predicted"/>
<organism evidence="2 3">
    <name type="scientific">[Muricauda] lutisoli</name>
    <dbReference type="NCBI Taxonomy" id="2816035"/>
    <lineage>
        <taxon>Bacteria</taxon>
        <taxon>Pseudomonadati</taxon>
        <taxon>Bacteroidota</taxon>
        <taxon>Flavobacteriia</taxon>
        <taxon>Flavobacteriales</taxon>
        <taxon>Flavobacteriaceae</taxon>
        <taxon>Allomuricauda</taxon>
    </lineage>
</organism>
<gene>
    <name evidence="2" type="ORF">J0X13_04245</name>
</gene>
<keyword evidence="3" id="KW-1185">Reference proteome</keyword>
<dbReference type="Proteomes" id="UP000664163">
    <property type="component" value="Unassembled WGS sequence"/>
</dbReference>
<dbReference type="RefSeq" id="WP_207070202.1">
    <property type="nucleotide sequence ID" value="NZ_JAFLND010000001.1"/>
</dbReference>
<name>A0ABS3EU12_9FLAO</name>
<protein>
    <submittedName>
        <fullName evidence="2">DUF1998 domain-containing protein</fullName>
    </submittedName>
</protein>
<dbReference type="NCBIfam" id="NF038324">
    <property type="entry name" value="DrmB_fam"/>
    <property type="match status" value="1"/>
</dbReference>